<evidence type="ECO:0000256" key="1">
    <source>
        <dbReference type="SAM" id="Phobius"/>
    </source>
</evidence>
<feature type="transmembrane region" description="Helical" evidence="1">
    <location>
        <begin position="217"/>
        <end position="237"/>
    </location>
</feature>
<name>A0ABY6G1W9_9MICO</name>
<protein>
    <submittedName>
        <fullName evidence="2">GAP family protein</fullName>
    </submittedName>
</protein>
<dbReference type="RefSeq" id="WP_263594311.1">
    <property type="nucleotide sequence ID" value="NZ_CP107020.1"/>
</dbReference>
<gene>
    <name evidence="2" type="ORF">BRM3_01310</name>
</gene>
<accession>A0ABY6G1W9</accession>
<dbReference type="Proteomes" id="UP001164305">
    <property type="component" value="Chromosome"/>
</dbReference>
<feature type="transmembrane region" description="Helical" evidence="1">
    <location>
        <begin position="80"/>
        <end position="102"/>
    </location>
</feature>
<dbReference type="EMBL" id="CP107020">
    <property type="protein sequence ID" value="UYG17102.1"/>
    <property type="molecule type" value="Genomic_DNA"/>
</dbReference>
<reference evidence="2" key="1">
    <citation type="submission" date="2022-10" db="EMBL/GenBank/DDBJ databases">
        <title>Whole-Genome Sequencing of Brachybacterium huguangmaarense BRM-3, Isolated from Betula schmidtii.</title>
        <authorList>
            <person name="Haam D."/>
        </authorList>
    </citation>
    <scope>NUCLEOTIDE SEQUENCE</scope>
    <source>
        <strain evidence="2">BRM-3</strain>
    </source>
</reference>
<dbReference type="Pfam" id="PF11139">
    <property type="entry name" value="SfLAP"/>
    <property type="match status" value="1"/>
</dbReference>
<feature type="transmembrane region" description="Helical" evidence="1">
    <location>
        <begin position="173"/>
        <end position="197"/>
    </location>
</feature>
<feature type="transmembrane region" description="Helical" evidence="1">
    <location>
        <begin position="12"/>
        <end position="36"/>
    </location>
</feature>
<sequence>MDALLVAAGPLGLVLLALLDSTSVGTLVVPVILLVTGREGARRVAGRTLVYLATIGLFYLALGIGLLAGQLPLIDRAGPLLAAPGTAVVIALVGVALVVWSHRTDPATIRKRGGDPEASARRWTDRVRSTAGRPGALVALALLAGLVEAVSMVPYLAAMGIIAGMGIGLGHGALVLVGYCLVMIAPAAVLCALRALLGSRADSALERAHDWAVKHAASAFSWAVGIIGVLLLVRSVGPALGVLTGG</sequence>
<keyword evidence="1" id="KW-0812">Transmembrane</keyword>
<organism evidence="2 3">
    <name type="scientific">Brachybacterium huguangmaarense</name>
    <dbReference type="NCBI Taxonomy" id="1652028"/>
    <lineage>
        <taxon>Bacteria</taxon>
        <taxon>Bacillati</taxon>
        <taxon>Actinomycetota</taxon>
        <taxon>Actinomycetes</taxon>
        <taxon>Micrococcales</taxon>
        <taxon>Dermabacteraceae</taxon>
        <taxon>Brachybacterium</taxon>
    </lineage>
</organism>
<keyword evidence="1" id="KW-1133">Transmembrane helix</keyword>
<evidence type="ECO:0000313" key="2">
    <source>
        <dbReference type="EMBL" id="UYG17102.1"/>
    </source>
</evidence>
<proteinExistence type="predicted"/>
<feature type="transmembrane region" description="Helical" evidence="1">
    <location>
        <begin position="48"/>
        <end position="68"/>
    </location>
</feature>
<dbReference type="InterPro" id="IPR021315">
    <property type="entry name" value="Gap/Sap"/>
</dbReference>
<feature type="transmembrane region" description="Helical" evidence="1">
    <location>
        <begin position="136"/>
        <end position="167"/>
    </location>
</feature>
<evidence type="ECO:0000313" key="3">
    <source>
        <dbReference type="Proteomes" id="UP001164305"/>
    </source>
</evidence>
<keyword evidence="3" id="KW-1185">Reference proteome</keyword>
<keyword evidence="1" id="KW-0472">Membrane</keyword>